<sequence length="153" mass="17221">MALITWVYLLILLIAIGGTLYLRLRVRLWATVSWWRRGFYLLIAALTALVAWFYPATDVDGFVRNLFIFGMFLVFAFWPKGITPSAVIAGLGSSRPLGNLTGFTIEAVGPNQSRLLSQVGTIVVNRLKFSMPTTELMQELTKFVPEDQIHRQA</sequence>
<feature type="transmembrane region" description="Helical" evidence="1">
    <location>
        <begin position="61"/>
        <end position="78"/>
    </location>
</feature>
<accession>A0A0R2B9G1</accession>
<organism evidence="2 3">
    <name type="scientific">Lacticaseibacillus brantae DSM 23927</name>
    <dbReference type="NCBI Taxonomy" id="1423727"/>
    <lineage>
        <taxon>Bacteria</taxon>
        <taxon>Bacillati</taxon>
        <taxon>Bacillota</taxon>
        <taxon>Bacilli</taxon>
        <taxon>Lactobacillales</taxon>
        <taxon>Lactobacillaceae</taxon>
        <taxon>Lacticaseibacillus</taxon>
    </lineage>
</organism>
<dbReference type="RefSeq" id="WP_057894052.1">
    <property type="nucleotide sequence ID" value="NZ_AYZQ01000001.1"/>
</dbReference>
<reference evidence="2 3" key="1">
    <citation type="journal article" date="2015" name="Genome Announc.">
        <title>Expanding the biotechnology potential of lactobacilli through comparative genomics of 213 strains and associated genera.</title>
        <authorList>
            <person name="Sun Z."/>
            <person name="Harris H.M."/>
            <person name="McCann A."/>
            <person name="Guo C."/>
            <person name="Argimon S."/>
            <person name="Zhang W."/>
            <person name="Yang X."/>
            <person name="Jeffery I.B."/>
            <person name="Cooney J.C."/>
            <person name="Kagawa T.F."/>
            <person name="Liu W."/>
            <person name="Song Y."/>
            <person name="Salvetti E."/>
            <person name="Wrobel A."/>
            <person name="Rasinkangas P."/>
            <person name="Parkhill J."/>
            <person name="Rea M.C."/>
            <person name="O'Sullivan O."/>
            <person name="Ritari J."/>
            <person name="Douillard F.P."/>
            <person name="Paul Ross R."/>
            <person name="Yang R."/>
            <person name="Briner A.E."/>
            <person name="Felis G.E."/>
            <person name="de Vos W.M."/>
            <person name="Barrangou R."/>
            <person name="Klaenhammer T.R."/>
            <person name="Caufield P.W."/>
            <person name="Cui Y."/>
            <person name="Zhang H."/>
            <person name="O'Toole P.W."/>
        </authorList>
    </citation>
    <scope>NUCLEOTIDE SEQUENCE [LARGE SCALE GENOMIC DNA]</scope>
    <source>
        <strain evidence="2 3">DSM 23927</strain>
    </source>
</reference>
<dbReference type="PATRIC" id="fig|1423727.3.peg.777"/>
<evidence type="ECO:0000313" key="2">
    <source>
        <dbReference type="EMBL" id="KRM73049.1"/>
    </source>
</evidence>
<dbReference type="Proteomes" id="UP000051672">
    <property type="component" value="Unassembled WGS sequence"/>
</dbReference>
<evidence type="ECO:0000256" key="1">
    <source>
        <dbReference type="SAM" id="Phobius"/>
    </source>
</evidence>
<dbReference type="EMBL" id="AYZQ01000001">
    <property type="protein sequence ID" value="KRM73049.1"/>
    <property type="molecule type" value="Genomic_DNA"/>
</dbReference>
<dbReference type="AlphaFoldDB" id="A0A0R2B9G1"/>
<feature type="transmembrane region" description="Helical" evidence="1">
    <location>
        <begin position="38"/>
        <end position="55"/>
    </location>
</feature>
<gene>
    <name evidence="2" type="ORF">FC34_GL000770</name>
</gene>
<proteinExistence type="predicted"/>
<dbReference type="STRING" id="1423727.FC34_GL000770"/>
<feature type="transmembrane region" description="Helical" evidence="1">
    <location>
        <begin position="6"/>
        <end position="26"/>
    </location>
</feature>
<dbReference type="OrthoDB" id="2299651at2"/>
<comment type="caution">
    <text evidence="2">The sequence shown here is derived from an EMBL/GenBank/DDBJ whole genome shotgun (WGS) entry which is preliminary data.</text>
</comment>
<evidence type="ECO:0000313" key="3">
    <source>
        <dbReference type="Proteomes" id="UP000051672"/>
    </source>
</evidence>
<keyword evidence="1" id="KW-0472">Membrane</keyword>
<keyword evidence="1" id="KW-0812">Transmembrane</keyword>
<keyword evidence="1" id="KW-1133">Transmembrane helix</keyword>
<keyword evidence="3" id="KW-1185">Reference proteome</keyword>
<protein>
    <submittedName>
        <fullName evidence="2">Uncharacterized protein</fullName>
    </submittedName>
</protein>
<name>A0A0R2B9G1_9LACO</name>